<feature type="signal peptide" evidence="1">
    <location>
        <begin position="1"/>
        <end position="22"/>
    </location>
</feature>
<keyword evidence="1" id="KW-0732">Signal</keyword>
<dbReference type="EC" id="2.4.-.-" evidence="3"/>
<organism evidence="3 4">
    <name type="scientific">Rhodococcus sovatensis</name>
    <dbReference type="NCBI Taxonomy" id="1805840"/>
    <lineage>
        <taxon>Bacteria</taxon>
        <taxon>Bacillati</taxon>
        <taxon>Actinomycetota</taxon>
        <taxon>Actinomycetes</taxon>
        <taxon>Mycobacteriales</taxon>
        <taxon>Nocardiaceae</taxon>
        <taxon>Rhodococcus</taxon>
    </lineage>
</organism>
<keyword evidence="4" id="KW-1185">Reference proteome</keyword>
<protein>
    <submittedName>
        <fullName evidence="3">Lytic murein transglycosylase</fullName>
        <ecNumber evidence="3">2.4.-.-</ecNumber>
    </submittedName>
</protein>
<dbReference type="Gene3D" id="1.10.530.10">
    <property type="match status" value="1"/>
</dbReference>
<dbReference type="InterPro" id="IPR031304">
    <property type="entry name" value="SLT_2"/>
</dbReference>
<sequence length="244" mass="25131">MGRVKSRLGWVLTVLSAGLIVAACGSTEPPRDIPEGIPPGAGTPVPEIDFNAQGRTADLLLAWADPQADALNISAPALAAYAHAAAIMSDTSPGCGIAWTTLAGIGYIESRHGTYQGSTVAPDGTVFPVIRGIPLDGGPGIAEIPDTDGGVLDGDTVHDRAMGPMQFIPETWKKWGVDANGDAIADPDNLDDAALTAARYLCARGGDLATAEGWERALMAYNQSGVYLRDVRDAAAAYSVGTSA</sequence>
<evidence type="ECO:0000313" key="3">
    <source>
        <dbReference type="EMBL" id="WXG69370.1"/>
    </source>
</evidence>
<evidence type="ECO:0000313" key="4">
    <source>
        <dbReference type="Proteomes" id="UP001432000"/>
    </source>
</evidence>
<feature type="domain" description="Transglycosylase SLT" evidence="2">
    <location>
        <begin position="161"/>
        <end position="205"/>
    </location>
</feature>
<dbReference type="PANTHER" id="PTHR30163">
    <property type="entry name" value="MEMBRANE-BOUND LYTIC MUREIN TRANSGLYCOSYLASE B"/>
    <property type="match status" value="1"/>
</dbReference>
<evidence type="ECO:0000256" key="1">
    <source>
        <dbReference type="SAM" id="SignalP"/>
    </source>
</evidence>
<proteinExistence type="predicted"/>
<dbReference type="CDD" id="cd13399">
    <property type="entry name" value="Slt35-like"/>
    <property type="match status" value="1"/>
</dbReference>
<accession>A0ABZ2PJS2</accession>
<gene>
    <name evidence="3" type="ORF">WDS16_02055</name>
</gene>
<keyword evidence="3" id="KW-0808">Transferase</keyword>
<dbReference type="InterPro" id="IPR043426">
    <property type="entry name" value="MltB-like"/>
</dbReference>
<dbReference type="PROSITE" id="PS51257">
    <property type="entry name" value="PROKAR_LIPOPROTEIN"/>
    <property type="match status" value="1"/>
</dbReference>
<dbReference type="Pfam" id="PF13406">
    <property type="entry name" value="SLT_2"/>
    <property type="match status" value="1"/>
</dbReference>
<dbReference type="PANTHER" id="PTHR30163:SF8">
    <property type="entry name" value="LYTIC MUREIN TRANSGLYCOSYLASE"/>
    <property type="match status" value="1"/>
</dbReference>
<dbReference type="GO" id="GO:0016757">
    <property type="term" value="F:glycosyltransferase activity"/>
    <property type="evidence" value="ECO:0007669"/>
    <property type="project" value="UniProtKB-KW"/>
</dbReference>
<name>A0ABZ2PJS2_9NOCA</name>
<reference evidence="3 4" key="1">
    <citation type="submission" date="2024-03" db="EMBL/GenBank/DDBJ databases">
        <title>Natural products discovery in diverse microorganisms through a two-stage MS feature dereplication strategy.</title>
        <authorList>
            <person name="Zhang R."/>
        </authorList>
    </citation>
    <scope>NUCLEOTIDE SEQUENCE [LARGE SCALE GENOMIC DNA]</scope>
    <source>
        <strain evidence="3 4">18930</strain>
    </source>
</reference>
<dbReference type="Proteomes" id="UP001432000">
    <property type="component" value="Chromosome"/>
</dbReference>
<dbReference type="SUPFAM" id="SSF53955">
    <property type="entry name" value="Lysozyme-like"/>
    <property type="match status" value="1"/>
</dbReference>
<dbReference type="RefSeq" id="WP_338890118.1">
    <property type="nucleotide sequence ID" value="NZ_CP147846.1"/>
</dbReference>
<dbReference type="EMBL" id="CP147846">
    <property type="protein sequence ID" value="WXG69370.1"/>
    <property type="molecule type" value="Genomic_DNA"/>
</dbReference>
<evidence type="ECO:0000259" key="2">
    <source>
        <dbReference type="Pfam" id="PF13406"/>
    </source>
</evidence>
<dbReference type="InterPro" id="IPR023346">
    <property type="entry name" value="Lysozyme-like_dom_sf"/>
</dbReference>
<feature type="chain" id="PRO_5046645969" evidence="1">
    <location>
        <begin position="23"/>
        <end position="244"/>
    </location>
</feature>
<keyword evidence="3" id="KW-0328">Glycosyltransferase</keyword>